<evidence type="ECO:0000313" key="3">
    <source>
        <dbReference type="EMBL" id="MCV2880368.1"/>
    </source>
</evidence>
<protein>
    <submittedName>
        <fullName evidence="3">Site-specific integrase</fullName>
    </submittedName>
</protein>
<evidence type="ECO:0000313" key="4">
    <source>
        <dbReference type="Proteomes" id="UP001526166"/>
    </source>
</evidence>
<reference evidence="3 4" key="1">
    <citation type="submission" date="2022-10" db="EMBL/GenBank/DDBJ databases">
        <title>Sinirhodobacter sp. nov., isolated from ocean surface sediments.</title>
        <authorList>
            <person name="He W."/>
            <person name="Wang L."/>
            <person name="Zhang D.-F."/>
        </authorList>
    </citation>
    <scope>NUCLEOTIDE SEQUENCE [LARGE SCALE GENOMIC DNA]</scope>
    <source>
        <strain evidence="3 4">WL0115</strain>
    </source>
</reference>
<dbReference type="Proteomes" id="UP001526166">
    <property type="component" value="Unassembled WGS sequence"/>
</dbReference>
<dbReference type="InterPro" id="IPR013762">
    <property type="entry name" value="Integrase-like_cat_sf"/>
</dbReference>
<keyword evidence="4" id="KW-1185">Reference proteome</keyword>
<dbReference type="Pfam" id="PF00589">
    <property type="entry name" value="Phage_integrase"/>
    <property type="match status" value="1"/>
</dbReference>
<dbReference type="EMBL" id="JAOWKW010000020">
    <property type="protein sequence ID" value="MCV2880368.1"/>
    <property type="molecule type" value="Genomic_DNA"/>
</dbReference>
<accession>A0ABT3A2Y6</accession>
<gene>
    <name evidence="3" type="ORF">OE699_16165</name>
</gene>
<dbReference type="InterPro" id="IPR002104">
    <property type="entry name" value="Integrase_catalytic"/>
</dbReference>
<name>A0ABT3A2Y6_9RHOB</name>
<dbReference type="SUPFAM" id="SSF56349">
    <property type="entry name" value="DNA breaking-rejoining enzymes"/>
    <property type="match status" value="1"/>
</dbReference>
<dbReference type="CDD" id="cd00397">
    <property type="entry name" value="DNA_BRE_C"/>
    <property type="match status" value="1"/>
</dbReference>
<dbReference type="Gene3D" id="1.10.443.10">
    <property type="entry name" value="Intergrase catalytic core"/>
    <property type="match status" value="1"/>
</dbReference>
<dbReference type="RefSeq" id="WP_263848657.1">
    <property type="nucleotide sequence ID" value="NZ_JAOWKW010000020.1"/>
</dbReference>
<organism evidence="3 4">
    <name type="scientific">Sedimentimonas flavescens</name>
    <dbReference type="NCBI Taxonomy" id="2851012"/>
    <lineage>
        <taxon>Bacteria</taxon>
        <taxon>Pseudomonadati</taxon>
        <taxon>Pseudomonadota</taxon>
        <taxon>Alphaproteobacteria</taxon>
        <taxon>Rhodobacterales</taxon>
        <taxon>Rhodobacter group</taxon>
        <taxon>Sedimentimonas</taxon>
    </lineage>
</organism>
<dbReference type="PROSITE" id="PS51898">
    <property type="entry name" value="TYR_RECOMBINASE"/>
    <property type="match status" value="1"/>
</dbReference>
<evidence type="ECO:0000256" key="1">
    <source>
        <dbReference type="ARBA" id="ARBA00023172"/>
    </source>
</evidence>
<comment type="caution">
    <text evidence="3">The sequence shown here is derived from an EMBL/GenBank/DDBJ whole genome shotgun (WGS) entry which is preliminary data.</text>
</comment>
<proteinExistence type="predicted"/>
<feature type="domain" description="Tyr recombinase" evidence="2">
    <location>
        <begin position="341"/>
        <end position="546"/>
    </location>
</feature>
<sequence>MPPQTPIEIRSLADVQHLIAQAEKIKPSTRKEMLSAISRLSKMLGHPLHDIPADLESLRALLKKLHPVQAKLSKKSLSNVKAALILALRFTGVASELRLATKETEQWAAFRHSGTASHHAYALSRFARFCTAQDIEPADVTDAVMGEYEARLAGATINCGPSKVRIETAKTFNCILKRSDSNRPLLNARKGTAYITPPLTVYPQRLQQEIETYLGRLADPDIFSEGDLAKPLRPYTLRNIKHHLRQVLDAAVTAGYEPSFFTGLEKLIDIKVVQAAFGVIAERSKHEVPISLLNIASSLLAIARHEVRAPDEDIRRLSKLKTRIAQRTSQHAGMSAKSERRMQQFEDPENVVRFICLPEQIFARARKGDLTRSTALEMMYAAAMTILFGNPMRASNLASIELGKHLEPVKLGRKSVYRLHISGEEVKNGVEILAEYHDGQADILRLYITKYRPLLSAEPGNYLFPKPSGGVRAAKHLSDGIKRFAGKYLGLEVSAHLFRHFAAYLFLEAHPGDYESTRRLVGHKKIDTTTAFYSPRSNRAAQKRYEAILASKRGGKT</sequence>
<dbReference type="InterPro" id="IPR011010">
    <property type="entry name" value="DNA_brk_join_enz"/>
</dbReference>
<evidence type="ECO:0000259" key="2">
    <source>
        <dbReference type="PROSITE" id="PS51898"/>
    </source>
</evidence>
<keyword evidence="1" id="KW-0233">DNA recombination</keyword>